<dbReference type="PANTHER" id="PTHR12482:SF46">
    <property type="entry name" value="OS11G0167500 PROTEIN"/>
    <property type="match status" value="1"/>
</dbReference>
<dbReference type="EMBL" id="BQKI01000013">
    <property type="protein sequence ID" value="GJN06915.1"/>
    <property type="molecule type" value="Genomic_DNA"/>
</dbReference>
<accession>A0AAV5D9K8</accession>
<keyword evidence="3" id="KW-1185">Reference proteome</keyword>
<dbReference type="Proteomes" id="UP001054889">
    <property type="component" value="Unassembled WGS sequence"/>
</dbReference>
<name>A0AAV5D9K8_ELECO</name>
<dbReference type="Pfam" id="PF05057">
    <property type="entry name" value="DUF676"/>
    <property type="match status" value="1"/>
</dbReference>
<dbReference type="PANTHER" id="PTHR12482">
    <property type="entry name" value="LIPASE ROG1-RELATED-RELATED"/>
    <property type="match status" value="1"/>
</dbReference>
<dbReference type="AlphaFoldDB" id="A0AAV5D9K8"/>
<protein>
    <recommendedName>
        <fullName evidence="1">DUF676 domain-containing protein</fullName>
    </recommendedName>
</protein>
<dbReference type="SUPFAM" id="SSF53474">
    <property type="entry name" value="alpha/beta-Hydrolases"/>
    <property type="match status" value="1"/>
</dbReference>
<sequence>METAHEVAVYIDRFHNLDLFQQGWYCMKISATWEEDEYRAPITPARVTQYEAIDIGAKGSFGFWKIDDVDNSFNTQPFLVKYARQDIYPSVMVSFYIPNSEVEPLEHGVGSKSYDIVKGLLSSREMLLEELKKTSSVTGSTLEDLDDADLTLGKYETVQSSKSGFSNYRGEHRAPTKFTRQMTGSLREFLESSDGVGGSTNDIMLYTLSTEELLDLFETGNHLDLRLVRNQWLLLDPGAECLLSQTNEERTTGDFKEMGRRLANEVVAFLKRKLDKHCKNGGCEEMKLSFVGHSIGNVIIRSALTEPKLQPFLKNLHTYMSISGPHLGYWYSSNSLFNSGLWLMKRLKGMQSMHQLTFSDEEDPQNTFFYKLCKLKTLENFKHIILVSSPQDGYVPYHSARIDLCHGASSDTSKKGQVFTEMLNNCLDQIRAPTSETRVFMRCDVHFDLSAQGRNLNTMVGRAAHIEFLEDDIYIRFIMWSFPEFFR</sequence>
<reference evidence="2" key="2">
    <citation type="submission" date="2021-12" db="EMBL/GenBank/DDBJ databases">
        <title>Resequencing data analysis of finger millet.</title>
        <authorList>
            <person name="Hatakeyama M."/>
            <person name="Aluri S."/>
            <person name="Balachadran M.T."/>
            <person name="Sivarajan S.R."/>
            <person name="Poveda L."/>
            <person name="Shimizu-Inatsugi R."/>
            <person name="Schlapbach R."/>
            <person name="Sreeman S.M."/>
            <person name="Shimizu K.K."/>
        </authorList>
    </citation>
    <scope>NUCLEOTIDE SEQUENCE</scope>
</reference>
<organism evidence="2 3">
    <name type="scientific">Eleusine coracana subsp. coracana</name>
    <dbReference type="NCBI Taxonomy" id="191504"/>
    <lineage>
        <taxon>Eukaryota</taxon>
        <taxon>Viridiplantae</taxon>
        <taxon>Streptophyta</taxon>
        <taxon>Embryophyta</taxon>
        <taxon>Tracheophyta</taxon>
        <taxon>Spermatophyta</taxon>
        <taxon>Magnoliopsida</taxon>
        <taxon>Liliopsida</taxon>
        <taxon>Poales</taxon>
        <taxon>Poaceae</taxon>
        <taxon>PACMAD clade</taxon>
        <taxon>Chloridoideae</taxon>
        <taxon>Cynodonteae</taxon>
        <taxon>Eleusininae</taxon>
        <taxon>Eleusine</taxon>
    </lineage>
</organism>
<dbReference type="InterPro" id="IPR044294">
    <property type="entry name" value="Lipase-like"/>
</dbReference>
<dbReference type="InterPro" id="IPR007751">
    <property type="entry name" value="DUF676_lipase-like"/>
</dbReference>
<proteinExistence type="predicted"/>
<comment type="caution">
    <text evidence="2">The sequence shown here is derived from an EMBL/GenBank/DDBJ whole genome shotgun (WGS) entry which is preliminary data.</text>
</comment>
<gene>
    <name evidence="2" type="primary">ga24689</name>
    <name evidence="2" type="ORF">PR202_ga24689</name>
</gene>
<dbReference type="FunFam" id="3.40.50.1820:FF:000102">
    <property type="entry name" value="Putative serine esterase family protein"/>
    <property type="match status" value="1"/>
</dbReference>
<dbReference type="Gene3D" id="3.40.50.1820">
    <property type="entry name" value="alpha/beta hydrolase"/>
    <property type="match status" value="1"/>
</dbReference>
<feature type="domain" description="DUF676" evidence="1">
    <location>
        <begin position="220"/>
        <end position="399"/>
    </location>
</feature>
<evidence type="ECO:0000313" key="2">
    <source>
        <dbReference type="EMBL" id="GJN06915.1"/>
    </source>
</evidence>
<evidence type="ECO:0000313" key="3">
    <source>
        <dbReference type="Proteomes" id="UP001054889"/>
    </source>
</evidence>
<evidence type="ECO:0000259" key="1">
    <source>
        <dbReference type="Pfam" id="PF05057"/>
    </source>
</evidence>
<reference evidence="2" key="1">
    <citation type="journal article" date="2018" name="DNA Res.">
        <title>Multiple hybrid de novo genome assembly of finger millet, an orphan allotetraploid crop.</title>
        <authorList>
            <person name="Hatakeyama M."/>
            <person name="Aluri S."/>
            <person name="Balachadran M.T."/>
            <person name="Sivarajan S.R."/>
            <person name="Patrignani A."/>
            <person name="Gruter S."/>
            <person name="Poveda L."/>
            <person name="Shimizu-Inatsugi R."/>
            <person name="Baeten J."/>
            <person name="Francoijs K.J."/>
            <person name="Nataraja K.N."/>
            <person name="Reddy Y.A.N."/>
            <person name="Phadnis S."/>
            <person name="Ravikumar R.L."/>
            <person name="Schlapbach R."/>
            <person name="Sreeman S.M."/>
            <person name="Shimizu K.K."/>
        </authorList>
    </citation>
    <scope>NUCLEOTIDE SEQUENCE</scope>
</reference>
<dbReference type="InterPro" id="IPR029058">
    <property type="entry name" value="AB_hydrolase_fold"/>
</dbReference>